<dbReference type="OrthoDB" id="376328at2759"/>
<evidence type="ECO:0000259" key="3">
    <source>
        <dbReference type="Pfam" id="PF12879"/>
    </source>
</evidence>
<keyword evidence="5" id="KW-1185">Reference proteome</keyword>
<accession>A0A1B1E644</accession>
<proteinExistence type="predicted"/>
<dbReference type="RefSeq" id="XP_019917153.1">
    <property type="nucleotide sequence ID" value="XM_020061547.1"/>
</dbReference>
<dbReference type="InterPro" id="IPR024288">
    <property type="entry name" value="SICA_C"/>
</dbReference>
<evidence type="ECO:0000313" key="4">
    <source>
        <dbReference type="EMBL" id="ANQ10458.1"/>
    </source>
</evidence>
<feature type="domain" description="Schizont-infected cell agglutination C-terminal" evidence="3">
    <location>
        <begin position="355"/>
        <end position="508"/>
    </location>
</feature>
<sequence>MVQKKDDNVDKFFLKKWGLDKDEVYRLFNEFNEPLSEKDKKNVYAVVCTDFVGGQGLNEQELHPCFCKILMRNLGNVIETSSTYIYKYKEKKVHSMKPNAPCHLLNLWLYLYVFKSRIDEQNINYVFTAITELNKVFKLMDYEKCIYENTFTVNTSEDGSSIFSDINKWLMRNETENKMSKIKAGTACNEGSRSNDQKHSEVPQRIPENINSKVQNKVQEVVKEIKKLEEIFKAGDQDDDLGEYEETDEGEIEEEPEAAGLQPPEEEDEKLSPPPTTAVSEENEEEKKDGAAEEPKHTEEAARGSGGALGSGGATPRPSTPSPAKLTSNIDLPTSYLPLIPSVTGILVMSYFLWKYFGMLRKTRKRYRRALQMRGPSLEQQIVDDVDEDGQREYCIVKERKPRSMPKYRRKKRGVNRRAGRRRSGVRRRMIIDIHLEVLNECQKGDLHSTKEDFFEILVQEFMASEFIKEENVPKESVAEEQVPSSNSAFREEDFVPKENVPCSDSGF</sequence>
<dbReference type="KEGG" id="pcot:PCOAH_00047640"/>
<feature type="region of interest" description="Disordered" evidence="1">
    <location>
        <begin position="233"/>
        <end position="330"/>
    </location>
</feature>
<evidence type="ECO:0000256" key="2">
    <source>
        <dbReference type="SAM" id="Phobius"/>
    </source>
</evidence>
<organism evidence="4 5">
    <name type="scientific">Plasmodium coatneyi</name>
    <dbReference type="NCBI Taxonomy" id="208452"/>
    <lineage>
        <taxon>Eukaryota</taxon>
        <taxon>Sar</taxon>
        <taxon>Alveolata</taxon>
        <taxon>Apicomplexa</taxon>
        <taxon>Aconoidasida</taxon>
        <taxon>Haemosporida</taxon>
        <taxon>Plasmodiidae</taxon>
        <taxon>Plasmodium</taxon>
    </lineage>
</organism>
<keyword evidence="2" id="KW-0812">Transmembrane</keyword>
<feature type="compositionally biased region" description="Basic and acidic residues" evidence="1">
    <location>
        <begin position="285"/>
        <end position="302"/>
    </location>
</feature>
<reference evidence="5" key="1">
    <citation type="submission" date="2016-06" db="EMBL/GenBank/DDBJ databases">
        <title>First high quality genome sequence of Plasmodium coatneyi using continuous long reads from single molecule, real-time sequencing.</title>
        <authorList>
            <person name="Chien J.-T."/>
            <person name="Pakala S.B."/>
            <person name="Geraldo J.A."/>
            <person name="Lapp S.A."/>
            <person name="Barnwell J.W."/>
            <person name="Kissinger J.C."/>
            <person name="Galinski M.R."/>
            <person name="Humphrey J.C."/>
        </authorList>
    </citation>
    <scope>NUCLEOTIDE SEQUENCE [LARGE SCALE GENOMIC DNA]</scope>
    <source>
        <strain evidence="5">Hackeri</strain>
    </source>
</reference>
<feature type="transmembrane region" description="Helical" evidence="2">
    <location>
        <begin position="336"/>
        <end position="357"/>
    </location>
</feature>
<evidence type="ECO:0000313" key="5">
    <source>
        <dbReference type="Proteomes" id="UP000092716"/>
    </source>
</evidence>
<keyword evidence="2" id="KW-0472">Membrane</keyword>
<dbReference type="Pfam" id="PF12879">
    <property type="entry name" value="SICA_C"/>
    <property type="match status" value="1"/>
</dbReference>
<gene>
    <name evidence="4" type="ORF">PCOAH_00047640</name>
</gene>
<dbReference type="Proteomes" id="UP000092716">
    <property type="component" value="Chromosome 13"/>
</dbReference>
<feature type="compositionally biased region" description="Basic and acidic residues" evidence="1">
    <location>
        <begin position="193"/>
        <end position="202"/>
    </location>
</feature>
<feature type="region of interest" description="Disordered" evidence="1">
    <location>
        <begin position="472"/>
        <end position="508"/>
    </location>
</feature>
<feature type="region of interest" description="Disordered" evidence="1">
    <location>
        <begin position="185"/>
        <end position="213"/>
    </location>
</feature>
<feature type="compositionally biased region" description="Gly residues" evidence="1">
    <location>
        <begin position="304"/>
        <end position="313"/>
    </location>
</feature>
<name>A0A1B1E644_9APIC</name>
<dbReference type="GeneID" id="30911495"/>
<feature type="compositionally biased region" description="Acidic residues" evidence="1">
    <location>
        <begin position="237"/>
        <end position="257"/>
    </location>
</feature>
<evidence type="ECO:0000256" key="1">
    <source>
        <dbReference type="SAM" id="MobiDB-lite"/>
    </source>
</evidence>
<dbReference type="VEuPathDB" id="PlasmoDB:PCOAH_00047640"/>
<dbReference type="AlphaFoldDB" id="A0A1B1E644"/>
<dbReference type="EMBL" id="CP016251">
    <property type="protein sequence ID" value="ANQ10458.1"/>
    <property type="molecule type" value="Genomic_DNA"/>
</dbReference>
<keyword evidence="2" id="KW-1133">Transmembrane helix</keyword>
<protein>
    <submittedName>
        <fullName evidence="4">SICA antigen</fullName>
    </submittedName>
</protein>